<organism evidence="2 3">
    <name type="scientific">Ferruginibacter yonginensis</name>
    <dbReference type="NCBI Taxonomy" id="1310416"/>
    <lineage>
        <taxon>Bacteria</taxon>
        <taxon>Pseudomonadati</taxon>
        <taxon>Bacteroidota</taxon>
        <taxon>Chitinophagia</taxon>
        <taxon>Chitinophagales</taxon>
        <taxon>Chitinophagaceae</taxon>
        <taxon>Ferruginibacter</taxon>
    </lineage>
</organism>
<evidence type="ECO:0000256" key="1">
    <source>
        <dbReference type="SAM" id="MobiDB-lite"/>
    </source>
</evidence>
<dbReference type="Proteomes" id="UP001595907">
    <property type="component" value="Unassembled WGS sequence"/>
</dbReference>
<evidence type="ECO:0000313" key="3">
    <source>
        <dbReference type="Proteomes" id="UP001595907"/>
    </source>
</evidence>
<sequence>MSVKFYDKQNYKYYGYDSTQLLNATNIAIKIMGMEKDIFNHSNLLRHNNRSVRYLKLGAASNQLQEFYWTTCRTIFIPANQGQVSGGCPPDVPCPQYTEQQQCTYHYAYVDEDGNLDPNFIPPPPFPGEGTPNDGSGYANTSWEYVVSEVFEEELLDIIWVNNNIKDSTNNSCTASVLNTFKVVNDKIPKLIRGFFNEQPNFSITIKQYYNNAWPALNVPPGSGYVYTPTPIPTRDTFSIWINNFYPNATDLARAIIIMHEALHCQLLKWYELAILNNDTTTQNNLAQEYGYIFPKTFESNPTLFNIVVGLNPTQHEEMMNTYHSFLTQALYEFAIERGLNRSNLLQYCSDLAWSGCLQTASFTSKSSTEKNRIIDRINVELDPNSIIEDPNGGGNNPPLGKNNSPKGKKCN</sequence>
<keyword evidence="3" id="KW-1185">Reference proteome</keyword>
<proteinExistence type="predicted"/>
<feature type="region of interest" description="Disordered" evidence="1">
    <location>
        <begin position="385"/>
        <end position="412"/>
    </location>
</feature>
<protein>
    <submittedName>
        <fullName evidence="2">Uncharacterized protein</fullName>
    </submittedName>
</protein>
<dbReference type="EMBL" id="JBHSCZ010000005">
    <property type="protein sequence ID" value="MFC4263885.1"/>
    <property type="molecule type" value="Genomic_DNA"/>
</dbReference>
<name>A0ABV8QUF5_9BACT</name>
<feature type="compositionally biased region" description="Low complexity" evidence="1">
    <location>
        <begin position="397"/>
        <end position="406"/>
    </location>
</feature>
<comment type="caution">
    <text evidence="2">The sequence shown here is derived from an EMBL/GenBank/DDBJ whole genome shotgun (WGS) entry which is preliminary data.</text>
</comment>
<accession>A0ABV8QUF5</accession>
<evidence type="ECO:0000313" key="2">
    <source>
        <dbReference type="EMBL" id="MFC4263885.1"/>
    </source>
</evidence>
<reference evidence="3" key="1">
    <citation type="journal article" date="2019" name="Int. J. Syst. Evol. Microbiol.">
        <title>The Global Catalogue of Microorganisms (GCM) 10K type strain sequencing project: providing services to taxonomists for standard genome sequencing and annotation.</title>
        <authorList>
            <consortium name="The Broad Institute Genomics Platform"/>
            <consortium name="The Broad Institute Genome Sequencing Center for Infectious Disease"/>
            <person name="Wu L."/>
            <person name="Ma J."/>
        </authorList>
    </citation>
    <scope>NUCLEOTIDE SEQUENCE [LARGE SCALE GENOMIC DNA]</scope>
    <source>
        <strain evidence="3">CECT 8289</strain>
    </source>
</reference>
<gene>
    <name evidence="2" type="ORF">ACFOWM_13405</name>
</gene>
<dbReference type="RefSeq" id="WP_379711004.1">
    <property type="nucleotide sequence ID" value="NZ_JBHSCZ010000005.1"/>
</dbReference>